<keyword evidence="3" id="KW-1185">Reference proteome</keyword>
<protein>
    <recommendedName>
        <fullName evidence="4">Lipoprotein</fullName>
    </recommendedName>
</protein>
<dbReference type="PROSITE" id="PS51257">
    <property type="entry name" value="PROKAR_LIPOPROTEIN"/>
    <property type="match status" value="1"/>
</dbReference>
<accession>A0A368XHH2</accession>
<dbReference type="AlphaFoldDB" id="A0A368XHH2"/>
<dbReference type="OrthoDB" id="8662382at2"/>
<sequence length="78" mass="8350">MARASIRCTALATAALLLTACGEKPQHAGTSHGNSTPAWNGPQTGFSAPGWKAGDQASWDEQIKQRNRGQNEYLRLTP</sequence>
<dbReference type="Proteomes" id="UP000252884">
    <property type="component" value="Unassembled WGS sequence"/>
</dbReference>
<evidence type="ECO:0008006" key="4">
    <source>
        <dbReference type="Google" id="ProtNLM"/>
    </source>
</evidence>
<evidence type="ECO:0000256" key="1">
    <source>
        <dbReference type="SAM" id="MobiDB-lite"/>
    </source>
</evidence>
<evidence type="ECO:0000313" key="2">
    <source>
        <dbReference type="EMBL" id="RCW67452.1"/>
    </source>
</evidence>
<proteinExistence type="predicted"/>
<comment type="caution">
    <text evidence="2">The sequence shown here is derived from an EMBL/GenBank/DDBJ whole genome shotgun (WGS) entry which is preliminary data.</text>
</comment>
<name>A0A368XHH2_9BURK</name>
<organism evidence="2 3">
    <name type="scientific">Pseudorhodoferax soli</name>
    <dbReference type="NCBI Taxonomy" id="545864"/>
    <lineage>
        <taxon>Bacteria</taxon>
        <taxon>Pseudomonadati</taxon>
        <taxon>Pseudomonadota</taxon>
        <taxon>Betaproteobacteria</taxon>
        <taxon>Burkholderiales</taxon>
        <taxon>Comamonadaceae</taxon>
    </lineage>
</organism>
<dbReference type="EMBL" id="QPJK01000009">
    <property type="protein sequence ID" value="RCW67452.1"/>
    <property type="molecule type" value="Genomic_DNA"/>
</dbReference>
<feature type="compositionally biased region" description="Polar residues" evidence="1">
    <location>
        <begin position="28"/>
        <end position="46"/>
    </location>
</feature>
<evidence type="ECO:0000313" key="3">
    <source>
        <dbReference type="Proteomes" id="UP000252884"/>
    </source>
</evidence>
<feature type="region of interest" description="Disordered" evidence="1">
    <location>
        <begin position="24"/>
        <end position="60"/>
    </location>
</feature>
<reference evidence="2 3" key="1">
    <citation type="submission" date="2018-07" db="EMBL/GenBank/DDBJ databases">
        <title>Genomic Encyclopedia of Type Strains, Phase IV (KMG-IV): sequencing the most valuable type-strain genomes for metagenomic binning, comparative biology and taxonomic classification.</title>
        <authorList>
            <person name="Goeker M."/>
        </authorList>
    </citation>
    <scope>NUCLEOTIDE SEQUENCE [LARGE SCALE GENOMIC DNA]</scope>
    <source>
        <strain evidence="2 3">DSM 21634</strain>
    </source>
</reference>
<gene>
    <name evidence="2" type="ORF">DES41_109175</name>
</gene>
<dbReference type="RefSeq" id="WP_114470963.1">
    <property type="nucleotide sequence ID" value="NZ_QPJK01000009.1"/>
</dbReference>